<reference evidence="1 2" key="1">
    <citation type="journal article" date="2015" name="Genome Announc.">
        <title>Expanding the biotechnology potential of lactobacilli through comparative genomics of 213 strains and associated genera.</title>
        <authorList>
            <person name="Sun Z."/>
            <person name="Harris H.M."/>
            <person name="McCann A."/>
            <person name="Guo C."/>
            <person name="Argimon S."/>
            <person name="Zhang W."/>
            <person name="Yang X."/>
            <person name="Jeffery I.B."/>
            <person name="Cooney J.C."/>
            <person name="Kagawa T.F."/>
            <person name="Liu W."/>
            <person name="Song Y."/>
            <person name="Salvetti E."/>
            <person name="Wrobel A."/>
            <person name="Rasinkangas P."/>
            <person name="Parkhill J."/>
            <person name="Rea M.C."/>
            <person name="O'Sullivan O."/>
            <person name="Ritari J."/>
            <person name="Douillard F.P."/>
            <person name="Paul Ross R."/>
            <person name="Yang R."/>
            <person name="Briner A.E."/>
            <person name="Felis G.E."/>
            <person name="de Vos W.M."/>
            <person name="Barrangou R."/>
            <person name="Klaenhammer T.R."/>
            <person name="Caufield P.W."/>
            <person name="Cui Y."/>
            <person name="Zhang H."/>
            <person name="O'Toole P.W."/>
        </authorList>
    </citation>
    <scope>NUCLEOTIDE SEQUENCE [LARGE SCALE GENOMIC DNA]</scope>
    <source>
        <strain evidence="1 2">JCM 15530</strain>
    </source>
</reference>
<name>A0A0R1HZE5_9LACO</name>
<dbReference type="EMBL" id="AZCX01000002">
    <property type="protein sequence ID" value="KRK49025.1"/>
    <property type="molecule type" value="Genomic_DNA"/>
</dbReference>
<gene>
    <name evidence="1" type="ORF">FC96_GL001352</name>
</gene>
<protein>
    <submittedName>
        <fullName evidence="1">Uncharacterized protein</fullName>
    </submittedName>
</protein>
<dbReference type="Proteomes" id="UP000050911">
    <property type="component" value="Unassembled WGS sequence"/>
</dbReference>
<proteinExistence type="predicted"/>
<accession>A0A0R1HZE5</accession>
<evidence type="ECO:0000313" key="1">
    <source>
        <dbReference type="EMBL" id="KRK49025.1"/>
    </source>
</evidence>
<organism evidence="1 2">
    <name type="scientific">Secundilactobacillus kimchicus JCM 15530</name>
    <dbReference type="NCBI Taxonomy" id="1302272"/>
    <lineage>
        <taxon>Bacteria</taxon>
        <taxon>Bacillati</taxon>
        <taxon>Bacillota</taxon>
        <taxon>Bacilli</taxon>
        <taxon>Lactobacillales</taxon>
        <taxon>Lactobacillaceae</taxon>
        <taxon>Secundilactobacillus</taxon>
    </lineage>
</organism>
<dbReference type="STRING" id="1302272.FC96_GL001352"/>
<keyword evidence="2" id="KW-1185">Reference proteome</keyword>
<dbReference type="PATRIC" id="fig|1302272.5.peg.1359"/>
<dbReference type="AlphaFoldDB" id="A0A0R1HZE5"/>
<comment type="caution">
    <text evidence="1">The sequence shown here is derived from an EMBL/GenBank/DDBJ whole genome shotgun (WGS) entry which is preliminary data.</text>
</comment>
<evidence type="ECO:0000313" key="2">
    <source>
        <dbReference type="Proteomes" id="UP000050911"/>
    </source>
</evidence>
<sequence>MQDGLIEIWLVGKYLYYYSWEDLPNFKLGQVVSKEEIGHPIKWLPWNPKYIPIQSYRALN</sequence>